<dbReference type="InterPro" id="IPR016181">
    <property type="entry name" value="Acyl_CoA_acyltransferase"/>
</dbReference>
<organism evidence="2 3">
    <name type="scientific">Treponema bryantii</name>
    <dbReference type="NCBI Taxonomy" id="163"/>
    <lineage>
        <taxon>Bacteria</taxon>
        <taxon>Pseudomonadati</taxon>
        <taxon>Spirochaetota</taxon>
        <taxon>Spirochaetia</taxon>
        <taxon>Spirochaetales</taxon>
        <taxon>Treponemataceae</taxon>
        <taxon>Treponema</taxon>
    </lineage>
</organism>
<feature type="domain" description="N-acetyltransferase" evidence="1">
    <location>
        <begin position="3"/>
        <end position="172"/>
    </location>
</feature>
<dbReference type="GO" id="GO:0016747">
    <property type="term" value="F:acyltransferase activity, transferring groups other than amino-acyl groups"/>
    <property type="evidence" value="ECO:0007669"/>
    <property type="project" value="InterPro"/>
</dbReference>
<accession>A0A1H9CC58</accession>
<evidence type="ECO:0000313" key="2">
    <source>
        <dbReference type="EMBL" id="SEP98719.1"/>
    </source>
</evidence>
<dbReference type="OrthoDB" id="9798006at2"/>
<dbReference type="Pfam" id="PF13420">
    <property type="entry name" value="Acetyltransf_4"/>
    <property type="match status" value="1"/>
</dbReference>
<dbReference type="InterPro" id="IPR000182">
    <property type="entry name" value="GNAT_dom"/>
</dbReference>
<dbReference type="Gene3D" id="3.40.630.30">
    <property type="match status" value="1"/>
</dbReference>
<name>A0A1H9CC58_9SPIR</name>
<gene>
    <name evidence="2" type="ORF">SAMN04487977_102122</name>
</gene>
<dbReference type="PROSITE" id="PS51186">
    <property type="entry name" value="GNAT"/>
    <property type="match status" value="1"/>
</dbReference>
<dbReference type="PANTHER" id="PTHR43072">
    <property type="entry name" value="N-ACETYLTRANSFERASE"/>
    <property type="match status" value="1"/>
</dbReference>
<dbReference type="SUPFAM" id="SSF55729">
    <property type="entry name" value="Acyl-CoA N-acyltransferases (Nat)"/>
    <property type="match status" value="1"/>
</dbReference>
<protein>
    <submittedName>
        <fullName evidence="2">Phosphinothricin acetyltransferase</fullName>
    </submittedName>
</protein>
<dbReference type="AlphaFoldDB" id="A0A1H9CC58"/>
<sequence>MEVKIRIAKKDDAEYLLEIYSYYVANTAVSFEYEVPSVQEFERRICTTLENYPYLVAELDGKIAGYAYASRFGTRAAFDWSIETSIYIGLNYHRLGLGKLLYEELESILALQNITNLYARIADPAEDNDEHLSRDSQHFHEAQGYKLVGKMNRCGYKFDRWYNLIYMEKTITEHKQTQAPFIPFKQLQYIPKS</sequence>
<dbReference type="EMBL" id="FOFU01000002">
    <property type="protein sequence ID" value="SEP98719.1"/>
    <property type="molecule type" value="Genomic_DNA"/>
</dbReference>
<keyword evidence="3" id="KW-1185">Reference proteome</keyword>
<dbReference type="RefSeq" id="WP_074641128.1">
    <property type="nucleotide sequence ID" value="NZ_FOFU01000002.1"/>
</dbReference>
<dbReference type="CDD" id="cd04301">
    <property type="entry name" value="NAT_SF"/>
    <property type="match status" value="1"/>
</dbReference>
<reference evidence="2 3" key="1">
    <citation type="submission" date="2016-10" db="EMBL/GenBank/DDBJ databases">
        <authorList>
            <person name="de Groot N.N."/>
        </authorList>
    </citation>
    <scope>NUCLEOTIDE SEQUENCE [LARGE SCALE GENOMIC DNA]</scope>
    <source>
        <strain evidence="2 3">B25</strain>
    </source>
</reference>
<evidence type="ECO:0000313" key="3">
    <source>
        <dbReference type="Proteomes" id="UP000182360"/>
    </source>
</evidence>
<keyword evidence="2" id="KW-0808">Transferase</keyword>
<dbReference type="PANTHER" id="PTHR43072:SF8">
    <property type="entry name" value="ACYLTRANSFERASE FABY-RELATED"/>
    <property type="match status" value="1"/>
</dbReference>
<dbReference type="Proteomes" id="UP000182360">
    <property type="component" value="Unassembled WGS sequence"/>
</dbReference>
<evidence type="ECO:0000259" key="1">
    <source>
        <dbReference type="PROSITE" id="PS51186"/>
    </source>
</evidence>
<proteinExistence type="predicted"/>